<proteinExistence type="predicted"/>
<reference evidence="1" key="1">
    <citation type="submission" date="2020-11" db="EMBL/GenBank/DDBJ databases">
        <authorList>
            <person name="Whitehead M."/>
        </authorList>
    </citation>
    <scope>NUCLEOTIDE SEQUENCE</scope>
    <source>
        <strain evidence="1">EGII</strain>
    </source>
</reference>
<gene>
    <name evidence="1" type="ORF">CCAP1982_LOCUS10301</name>
</gene>
<evidence type="ECO:0000313" key="1">
    <source>
        <dbReference type="EMBL" id="CAD7001810.1"/>
    </source>
</evidence>
<comment type="caution">
    <text evidence="1">The sequence shown here is derived from an EMBL/GenBank/DDBJ whole genome shotgun (WGS) entry which is preliminary data.</text>
</comment>
<keyword evidence="2" id="KW-1185">Reference proteome</keyword>
<sequence length="151" mass="16243">MLHYIGPAWVVAIVVKYVGVFADMLAGLSSNPCVQTFISSFKTFLLMESFSDESVMMASTSLHYPNIVPPGIFTGDLKSFNTLTGMRPFFSVLAWVLPISISGVESCVASTTHNLLASKSPLIFAHTTASDFGVISSLPSKITCLLLCVEL</sequence>
<dbReference type="AlphaFoldDB" id="A0A811US82"/>
<dbReference type="EMBL" id="CAJHJT010000023">
    <property type="protein sequence ID" value="CAD7001810.1"/>
    <property type="molecule type" value="Genomic_DNA"/>
</dbReference>
<protein>
    <submittedName>
        <fullName evidence="1">(Mediterranean fruit fly) hypothetical protein</fullName>
    </submittedName>
</protein>
<evidence type="ECO:0000313" key="2">
    <source>
        <dbReference type="Proteomes" id="UP000606786"/>
    </source>
</evidence>
<accession>A0A811US82</accession>
<dbReference type="Proteomes" id="UP000606786">
    <property type="component" value="Unassembled WGS sequence"/>
</dbReference>
<name>A0A811US82_CERCA</name>
<organism evidence="1 2">
    <name type="scientific">Ceratitis capitata</name>
    <name type="common">Mediterranean fruit fly</name>
    <name type="synonym">Tephritis capitata</name>
    <dbReference type="NCBI Taxonomy" id="7213"/>
    <lineage>
        <taxon>Eukaryota</taxon>
        <taxon>Metazoa</taxon>
        <taxon>Ecdysozoa</taxon>
        <taxon>Arthropoda</taxon>
        <taxon>Hexapoda</taxon>
        <taxon>Insecta</taxon>
        <taxon>Pterygota</taxon>
        <taxon>Neoptera</taxon>
        <taxon>Endopterygota</taxon>
        <taxon>Diptera</taxon>
        <taxon>Brachycera</taxon>
        <taxon>Muscomorpha</taxon>
        <taxon>Tephritoidea</taxon>
        <taxon>Tephritidae</taxon>
        <taxon>Ceratitis</taxon>
        <taxon>Ceratitis</taxon>
    </lineage>
</organism>